<name>A0A3A5MD71_9MICO</name>
<comment type="caution">
    <text evidence="1">The sequence shown here is derived from an EMBL/GenBank/DDBJ whole genome shotgun (WGS) entry which is preliminary data.</text>
</comment>
<evidence type="ECO:0000313" key="2">
    <source>
        <dbReference type="Proteomes" id="UP000272015"/>
    </source>
</evidence>
<dbReference type="Proteomes" id="UP000272015">
    <property type="component" value="Unassembled WGS sequence"/>
</dbReference>
<reference evidence="1 2" key="1">
    <citation type="submission" date="2018-09" db="EMBL/GenBank/DDBJ databases">
        <title>Novel species of Cryobacterium.</title>
        <authorList>
            <person name="Liu Q."/>
            <person name="Xin Y.-H."/>
        </authorList>
    </citation>
    <scope>NUCLEOTIDE SEQUENCE [LARGE SCALE GENOMIC DNA]</scope>
    <source>
        <strain evidence="1 2">Hh39</strain>
    </source>
</reference>
<dbReference type="RefSeq" id="WP_119974879.1">
    <property type="nucleotide sequence ID" value="NZ_JBHSQA010000012.1"/>
</dbReference>
<protein>
    <submittedName>
        <fullName evidence="1">Uncharacterized protein</fullName>
    </submittedName>
</protein>
<organism evidence="1 2">
    <name type="scientific">Cryobacterium melibiosiphilum</name>
    <dbReference type="NCBI Taxonomy" id="995039"/>
    <lineage>
        <taxon>Bacteria</taxon>
        <taxon>Bacillati</taxon>
        <taxon>Actinomycetota</taxon>
        <taxon>Actinomycetes</taxon>
        <taxon>Micrococcales</taxon>
        <taxon>Microbacteriaceae</taxon>
        <taxon>Cryobacterium</taxon>
    </lineage>
</organism>
<sequence>MTDPLHEARDQIETVKGMSDYITTADRLAIAQALATIAVAEAARDQVAATTGMAENVGRLGDLLAMIVSNEAVIRTESAS</sequence>
<gene>
    <name evidence="1" type="ORF">D6T64_11820</name>
</gene>
<dbReference type="EMBL" id="QZVS01000085">
    <property type="protein sequence ID" value="RJT88070.1"/>
    <property type="molecule type" value="Genomic_DNA"/>
</dbReference>
<accession>A0A3A5MD71</accession>
<keyword evidence="2" id="KW-1185">Reference proteome</keyword>
<proteinExistence type="predicted"/>
<evidence type="ECO:0000313" key="1">
    <source>
        <dbReference type="EMBL" id="RJT88070.1"/>
    </source>
</evidence>
<dbReference type="AlphaFoldDB" id="A0A3A5MD71"/>